<evidence type="ECO:0000256" key="1">
    <source>
        <dbReference type="SAM" id="MobiDB-lite"/>
    </source>
</evidence>
<dbReference type="EMBL" id="KI913137">
    <property type="protein sequence ID" value="ETV76315.1"/>
    <property type="molecule type" value="Genomic_DNA"/>
</dbReference>
<dbReference type="VEuPathDB" id="FungiDB:H257_09780"/>
<proteinExistence type="predicted"/>
<sequence>MPPPGPKSMKITTTAPKTRRTPIQPWSPIRIRAELASLVFADHPKRPRSRKNTIVEKRFHTLRIFHRLYTTQAALLIPLRRIFTPAWFQIGDETFSDHLIGSEVSPSYIVSVPANIPELSSPSQ</sequence>
<dbReference type="RefSeq" id="XP_009834440.1">
    <property type="nucleotide sequence ID" value="XM_009836138.1"/>
</dbReference>
<reference evidence="2" key="1">
    <citation type="submission" date="2013-12" db="EMBL/GenBank/DDBJ databases">
        <title>The Genome Sequence of Aphanomyces astaci APO3.</title>
        <authorList>
            <consortium name="The Broad Institute Genomics Platform"/>
            <person name="Russ C."/>
            <person name="Tyler B."/>
            <person name="van West P."/>
            <person name="Dieguez-Uribeondo J."/>
            <person name="Young S.K."/>
            <person name="Zeng Q."/>
            <person name="Gargeya S."/>
            <person name="Fitzgerald M."/>
            <person name="Abouelleil A."/>
            <person name="Alvarado L."/>
            <person name="Chapman S.B."/>
            <person name="Gainer-Dewar J."/>
            <person name="Goldberg J."/>
            <person name="Griggs A."/>
            <person name="Gujja S."/>
            <person name="Hansen M."/>
            <person name="Howarth C."/>
            <person name="Imamovic A."/>
            <person name="Ireland A."/>
            <person name="Larimer J."/>
            <person name="McCowan C."/>
            <person name="Murphy C."/>
            <person name="Pearson M."/>
            <person name="Poon T.W."/>
            <person name="Priest M."/>
            <person name="Roberts A."/>
            <person name="Saif S."/>
            <person name="Shea T."/>
            <person name="Sykes S."/>
            <person name="Wortman J."/>
            <person name="Nusbaum C."/>
            <person name="Birren B."/>
        </authorList>
    </citation>
    <scope>NUCLEOTIDE SEQUENCE [LARGE SCALE GENOMIC DNA]</scope>
    <source>
        <strain evidence="2">APO3</strain>
    </source>
</reference>
<dbReference type="GeneID" id="20811776"/>
<accession>W4G9F9</accession>
<organism evidence="2">
    <name type="scientific">Aphanomyces astaci</name>
    <name type="common">Crayfish plague agent</name>
    <dbReference type="NCBI Taxonomy" id="112090"/>
    <lineage>
        <taxon>Eukaryota</taxon>
        <taxon>Sar</taxon>
        <taxon>Stramenopiles</taxon>
        <taxon>Oomycota</taxon>
        <taxon>Saprolegniomycetes</taxon>
        <taxon>Saprolegniales</taxon>
        <taxon>Verrucalvaceae</taxon>
        <taxon>Aphanomyces</taxon>
    </lineage>
</organism>
<gene>
    <name evidence="2" type="ORF">H257_09780</name>
</gene>
<feature type="region of interest" description="Disordered" evidence="1">
    <location>
        <begin position="1"/>
        <end position="23"/>
    </location>
</feature>
<evidence type="ECO:0000313" key="2">
    <source>
        <dbReference type="EMBL" id="ETV76315.1"/>
    </source>
</evidence>
<protein>
    <submittedName>
        <fullName evidence="2">Uncharacterized protein</fullName>
    </submittedName>
</protein>
<name>W4G9F9_APHAT</name>
<dbReference type="AlphaFoldDB" id="W4G9F9"/>